<reference evidence="2" key="1">
    <citation type="submission" date="2016-10" db="EMBL/GenBank/DDBJ databases">
        <authorList>
            <person name="Varghese N."/>
            <person name="Submissions S."/>
        </authorList>
    </citation>
    <scope>NUCLEOTIDE SEQUENCE [LARGE SCALE GENOMIC DNA]</scope>
    <source>
        <strain evidence="2">CGMCC 4.3525</strain>
    </source>
</reference>
<dbReference type="OrthoDB" id="9774125at2"/>
<gene>
    <name evidence="1" type="ORF">SAMN05216188_106265</name>
</gene>
<protein>
    <submittedName>
        <fullName evidence="1">Uncharacterized protein</fullName>
    </submittedName>
</protein>
<dbReference type="STRING" id="402600.SAMN05216188_106265"/>
<proteinExistence type="predicted"/>
<evidence type="ECO:0000313" key="1">
    <source>
        <dbReference type="EMBL" id="SEQ93306.1"/>
    </source>
</evidence>
<sequence>MHASPRRSELLLLVFLAAVFAVSSTVVIGSMVHIERAGLTVGGIEDGAVLRAAAVYNNISVTAGDTRTLDRVEVLVDDEVVATRRTGNRLILAGFEPEEGDHKLLARVRNATPLLLDAKVEHEFTVTR</sequence>
<dbReference type="Proteomes" id="UP000199352">
    <property type="component" value="Unassembled WGS sequence"/>
</dbReference>
<keyword evidence="2" id="KW-1185">Reference proteome</keyword>
<accession>A0A1H9K271</accession>
<dbReference type="AlphaFoldDB" id="A0A1H9K271"/>
<organism evidence="1 2">
    <name type="scientific">Lentzea xinjiangensis</name>
    <dbReference type="NCBI Taxonomy" id="402600"/>
    <lineage>
        <taxon>Bacteria</taxon>
        <taxon>Bacillati</taxon>
        <taxon>Actinomycetota</taxon>
        <taxon>Actinomycetes</taxon>
        <taxon>Pseudonocardiales</taxon>
        <taxon>Pseudonocardiaceae</taxon>
        <taxon>Lentzea</taxon>
    </lineage>
</organism>
<dbReference type="RefSeq" id="WP_089951579.1">
    <property type="nucleotide sequence ID" value="NZ_FOFR01000006.1"/>
</dbReference>
<name>A0A1H9K271_9PSEU</name>
<evidence type="ECO:0000313" key="2">
    <source>
        <dbReference type="Proteomes" id="UP000199352"/>
    </source>
</evidence>
<dbReference type="EMBL" id="FOFR01000006">
    <property type="protein sequence ID" value="SEQ93306.1"/>
    <property type="molecule type" value="Genomic_DNA"/>
</dbReference>